<feature type="region of interest" description="Disordered" evidence="2">
    <location>
        <begin position="257"/>
        <end position="288"/>
    </location>
</feature>
<evidence type="ECO:0000256" key="2">
    <source>
        <dbReference type="SAM" id="MobiDB-lite"/>
    </source>
</evidence>
<name>A0A6L2K9R1_TANCI</name>
<evidence type="ECO:0000313" key="3">
    <source>
        <dbReference type="EMBL" id="GEU44765.1"/>
    </source>
</evidence>
<keyword evidence="1" id="KW-0175">Coiled coil</keyword>
<dbReference type="PANTHER" id="PTHR11439:SF495">
    <property type="entry name" value="REVERSE TRANSCRIPTASE, RNA-DEPENDENT DNA POLYMERASE-RELATED"/>
    <property type="match status" value="1"/>
</dbReference>
<evidence type="ECO:0000256" key="1">
    <source>
        <dbReference type="SAM" id="Coils"/>
    </source>
</evidence>
<dbReference type="PANTHER" id="PTHR11439">
    <property type="entry name" value="GAG-POL-RELATED RETROTRANSPOSON"/>
    <property type="match status" value="1"/>
</dbReference>
<dbReference type="AlphaFoldDB" id="A0A6L2K9R1"/>
<feature type="compositionally biased region" description="Basic and acidic residues" evidence="2">
    <location>
        <begin position="272"/>
        <end position="288"/>
    </location>
</feature>
<dbReference type="EMBL" id="BKCJ010001891">
    <property type="protein sequence ID" value="GEU44765.1"/>
    <property type="molecule type" value="Genomic_DNA"/>
</dbReference>
<feature type="compositionally biased region" description="Acidic residues" evidence="2">
    <location>
        <begin position="814"/>
        <end position="824"/>
    </location>
</feature>
<proteinExistence type="predicted"/>
<protein>
    <submittedName>
        <fullName evidence="3">Uncharacterized mitochondrial protein AtMg00810-like</fullName>
    </submittedName>
</protein>
<accession>A0A6L2K9R1</accession>
<feature type="compositionally biased region" description="Basic and acidic residues" evidence="2">
    <location>
        <begin position="796"/>
        <end position="813"/>
    </location>
</feature>
<reference evidence="3" key="1">
    <citation type="journal article" date="2019" name="Sci. Rep.">
        <title>Draft genome of Tanacetum cinerariifolium, the natural source of mosquito coil.</title>
        <authorList>
            <person name="Yamashiro T."/>
            <person name="Shiraishi A."/>
            <person name="Satake H."/>
            <person name="Nakayama K."/>
        </authorList>
    </citation>
    <scope>NUCLEOTIDE SEQUENCE</scope>
</reference>
<feature type="coiled-coil region" evidence="1">
    <location>
        <begin position="640"/>
        <end position="735"/>
    </location>
</feature>
<feature type="region of interest" description="Disordered" evidence="2">
    <location>
        <begin position="796"/>
        <end position="824"/>
    </location>
</feature>
<gene>
    <name evidence="3" type="ORF">Tci_016743</name>
</gene>
<comment type="caution">
    <text evidence="3">The sequence shown here is derived from an EMBL/GenBank/DDBJ whole genome shotgun (WGS) entry which is preliminary data.</text>
</comment>
<sequence>MDSDSAHMMAKSKVPMLKPGEFEIWKMRIEQYIQMIDYALWDVIENGHTLPKTQVMKGVTILMPITSVEDKAQRRLEVKARSTLMMGIPNEHQLKFNSIKDAKQLMEAIEKRFGNFMPLKPDLSYIGLDEFADKPVVENKSSEEETKVVRKNPDTSVIEEWVSDDEEENGNPQMDLQDIGVIDSGCSRHMIGNMSYLTNYEEINGVYVAFGGNPKGGKITGKGTKAYDNECQARKEKEPVKDYILLPLWTVDPLFSKNPKSSQDDGFQPLSDSEKKVDEDPRLQGKQKQDGILISQDKYVTEILKKYRFTKVRNTSTPIETQKPLLKDEDGEEVDVHMYRSMIGSLMYLTSLRPDIMFAVCACARYQVNPKVSHLLSVKRIFRYLKGQPKFGLWHLKDSPFDLVAYTDSDYARASLDRKSTIGGCKFLGTDSGCKFHNRSKICGCFKLLWINLLTKAFDFWTTAKERTINTEAQIHAMVDGKKVIISKASIKRDLQFEDEEGVDCLPTSIIFKQLALMGVLDLEKTKTTQALEIDSLKRRVKRLEKKQRSRTHKLKRLYKVGLTARVFVAKQDENFVEKEVDSTQVQVSTAAITATISIDKSITTTTATIPVPKSQDKGKANIIEELVKLKKKDKILLDEEVALKLKEELQAKFDKEEQRFARESAQKEQKVNSALIEEMNDIQAKIDADYQLAERLQAEEQQELNDAEKATLFMQLLEKRIKLFAAKRAKEKRNKPPTRAQQRSIMCIYLKNMEGWKLNSLKNKSLANIQELFDKAMKRVNTFVDYNFDLVKESSKKAKAEVKEGSSKRADTEMEQESSVEIS</sequence>
<feature type="coiled-coil region" evidence="1">
    <location>
        <begin position="527"/>
        <end position="554"/>
    </location>
</feature>
<organism evidence="3">
    <name type="scientific">Tanacetum cinerariifolium</name>
    <name type="common">Dalmatian daisy</name>
    <name type="synonym">Chrysanthemum cinerariifolium</name>
    <dbReference type="NCBI Taxonomy" id="118510"/>
    <lineage>
        <taxon>Eukaryota</taxon>
        <taxon>Viridiplantae</taxon>
        <taxon>Streptophyta</taxon>
        <taxon>Embryophyta</taxon>
        <taxon>Tracheophyta</taxon>
        <taxon>Spermatophyta</taxon>
        <taxon>Magnoliopsida</taxon>
        <taxon>eudicotyledons</taxon>
        <taxon>Gunneridae</taxon>
        <taxon>Pentapetalae</taxon>
        <taxon>asterids</taxon>
        <taxon>campanulids</taxon>
        <taxon>Asterales</taxon>
        <taxon>Asteraceae</taxon>
        <taxon>Asteroideae</taxon>
        <taxon>Anthemideae</taxon>
        <taxon>Anthemidinae</taxon>
        <taxon>Tanacetum</taxon>
    </lineage>
</organism>